<evidence type="ECO:0000313" key="4">
    <source>
        <dbReference type="EMBL" id="CAG9136362.1"/>
    </source>
</evidence>
<feature type="region of interest" description="Disordered" evidence="2">
    <location>
        <begin position="1"/>
        <end position="58"/>
    </location>
</feature>
<dbReference type="AlphaFoldDB" id="A0A8S4GBW8"/>
<keyword evidence="5" id="KW-1185">Reference proteome</keyword>
<dbReference type="InterPro" id="IPR057251">
    <property type="entry name" value="FP_C"/>
</dbReference>
<dbReference type="Proteomes" id="UP000653454">
    <property type="component" value="Unassembled WGS sequence"/>
</dbReference>
<evidence type="ECO:0000256" key="1">
    <source>
        <dbReference type="SAM" id="Coils"/>
    </source>
</evidence>
<protein>
    <submittedName>
        <fullName evidence="4">(diamondback moth) hypothetical protein</fullName>
    </submittedName>
</protein>
<organism evidence="4 5">
    <name type="scientific">Plutella xylostella</name>
    <name type="common">Diamondback moth</name>
    <name type="synonym">Plutella maculipennis</name>
    <dbReference type="NCBI Taxonomy" id="51655"/>
    <lineage>
        <taxon>Eukaryota</taxon>
        <taxon>Metazoa</taxon>
        <taxon>Ecdysozoa</taxon>
        <taxon>Arthropoda</taxon>
        <taxon>Hexapoda</taxon>
        <taxon>Insecta</taxon>
        <taxon>Pterygota</taxon>
        <taxon>Neoptera</taxon>
        <taxon>Endopterygota</taxon>
        <taxon>Lepidoptera</taxon>
        <taxon>Glossata</taxon>
        <taxon>Ditrysia</taxon>
        <taxon>Yponomeutoidea</taxon>
        <taxon>Plutellidae</taxon>
        <taxon>Plutella</taxon>
    </lineage>
</organism>
<keyword evidence="1" id="KW-0175">Coiled coil</keyword>
<evidence type="ECO:0000313" key="5">
    <source>
        <dbReference type="Proteomes" id="UP000653454"/>
    </source>
</evidence>
<gene>
    <name evidence="4" type="ORF">PLXY2_LOCUS14614</name>
</gene>
<sequence length="310" mass="36054">MPINRSPLKATKKKSSDKDPSLTSSVSNLDERFLSRHSGSAPDLPTLSTSVKERKKRKLQDDDEDVMVLIKGMFSDLSSEQDVRFRSLQTTIDKLREENLEMVKNIEFMSTKYDDFLMQISALETEKSLDKRLIRQMEEKLESMERKNRATGIEIRNVPRTQAETKEGLCVIVQNMAQAMDLNLKESEIKDVYRINTKDSSNPIITEFTTVLKKEKIIKAVKAFNKNKKPGEKLNTSHLKLETPMKPVYVSETLTHKTQRLFHLARNFQKNFNYMFCWTTHGVVYLRKDEKSPQLRISTEEDIEKLNKKE</sequence>
<name>A0A8S4GBW8_PLUXY</name>
<accession>A0A8S4GBW8</accession>
<reference evidence="4" key="1">
    <citation type="submission" date="2020-11" db="EMBL/GenBank/DDBJ databases">
        <authorList>
            <person name="Whiteford S."/>
        </authorList>
    </citation>
    <scope>NUCLEOTIDE SEQUENCE</scope>
</reference>
<proteinExistence type="predicted"/>
<feature type="coiled-coil region" evidence="1">
    <location>
        <begin position="85"/>
        <end position="154"/>
    </location>
</feature>
<dbReference type="EMBL" id="CAJHNJ030000137">
    <property type="protein sequence ID" value="CAG9136362.1"/>
    <property type="molecule type" value="Genomic_DNA"/>
</dbReference>
<comment type="caution">
    <text evidence="4">The sequence shown here is derived from an EMBL/GenBank/DDBJ whole genome shotgun (WGS) entry which is preliminary data.</text>
</comment>
<dbReference type="Pfam" id="PF25298">
    <property type="entry name" value="Baculo_FP_2nd"/>
    <property type="match status" value="1"/>
</dbReference>
<feature type="domain" description="FP protein C-terminal" evidence="3">
    <location>
        <begin position="255"/>
        <end position="306"/>
    </location>
</feature>
<evidence type="ECO:0000256" key="2">
    <source>
        <dbReference type="SAM" id="MobiDB-lite"/>
    </source>
</evidence>
<evidence type="ECO:0000259" key="3">
    <source>
        <dbReference type="Pfam" id="PF25298"/>
    </source>
</evidence>